<comment type="caution">
    <text evidence="5">The sequence shown here is derived from an EMBL/GenBank/DDBJ whole genome shotgun (WGS) entry which is preliminary data.</text>
</comment>
<accession>A0A9D5CJX6</accession>
<organism evidence="5 6">
    <name type="scientific">Dioscorea zingiberensis</name>
    <dbReference type="NCBI Taxonomy" id="325984"/>
    <lineage>
        <taxon>Eukaryota</taxon>
        <taxon>Viridiplantae</taxon>
        <taxon>Streptophyta</taxon>
        <taxon>Embryophyta</taxon>
        <taxon>Tracheophyta</taxon>
        <taxon>Spermatophyta</taxon>
        <taxon>Magnoliopsida</taxon>
        <taxon>Liliopsida</taxon>
        <taxon>Dioscoreales</taxon>
        <taxon>Dioscoreaceae</taxon>
        <taxon>Dioscorea</taxon>
    </lineage>
</organism>
<dbReference type="Pfam" id="PF01535">
    <property type="entry name" value="PPR"/>
    <property type="match status" value="1"/>
</dbReference>
<feature type="repeat" description="PPR" evidence="3">
    <location>
        <begin position="189"/>
        <end position="223"/>
    </location>
</feature>
<dbReference type="Pfam" id="PF13812">
    <property type="entry name" value="PPR_3"/>
    <property type="match status" value="1"/>
</dbReference>
<evidence type="ECO:0000313" key="5">
    <source>
        <dbReference type="EMBL" id="KAJ0974244.1"/>
    </source>
</evidence>
<dbReference type="Proteomes" id="UP001085076">
    <property type="component" value="Miscellaneous, Linkage group lg04"/>
</dbReference>
<feature type="region of interest" description="Disordered" evidence="4">
    <location>
        <begin position="497"/>
        <end position="516"/>
    </location>
</feature>
<comment type="similarity">
    <text evidence="1">Belongs to the PPR family. P subfamily.</text>
</comment>
<dbReference type="PROSITE" id="PS51375">
    <property type="entry name" value="PPR"/>
    <property type="match status" value="7"/>
</dbReference>
<evidence type="ECO:0000256" key="2">
    <source>
        <dbReference type="ARBA" id="ARBA00022737"/>
    </source>
</evidence>
<gene>
    <name evidence="5" type="ORF">J5N97_016209</name>
</gene>
<dbReference type="EMBL" id="JAGGNH010000004">
    <property type="protein sequence ID" value="KAJ0974244.1"/>
    <property type="molecule type" value="Genomic_DNA"/>
</dbReference>
<proteinExistence type="inferred from homology"/>
<evidence type="ECO:0008006" key="7">
    <source>
        <dbReference type="Google" id="ProtNLM"/>
    </source>
</evidence>
<feature type="repeat" description="PPR" evidence="3">
    <location>
        <begin position="259"/>
        <end position="293"/>
    </location>
</feature>
<feature type="repeat" description="PPR" evidence="3">
    <location>
        <begin position="224"/>
        <end position="258"/>
    </location>
</feature>
<dbReference type="PANTHER" id="PTHR47447:SF28">
    <property type="entry name" value="PENTACOTRIPEPTIDE-REPEAT REGION OF PRORP DOMAIN-CONTAINING PROTEIN"/>
    <property type="match status" value="1"/>
</dbReference>
<dbReference type="AlphaFoldDB" id="A0A9D5CJX6"/>
<dbReference type="Gene3D" id="1.25.40.10">
    <property type="entry name" value="Tetratricopeptide repeat domain"/>
    <property type="match status" value="3"/>
</dbReference>
<dbReference type="InterPro" id="IPR002885">
    <property type="entry name" value="PPR_rpt"/>
</dbReference>
<reference evidence="5" key="1">
    <citation type="submission" date="2021-03" db="EMBL/GenBank/DDBJ databases">
        <authorList>
            <person name="Li Z."/>
            <person name="Yang C."/>
        </authorList>
    </citation>
    <scope>NUCLEOTIDE SEQUENCE</scope>
    <source>
        <strain evidence="5">Dzin_1.0</strain>
        <tissue evidence="5">Leaf</tissue>
    </source>
</reference>
<dbReference type="NCBIfam" id="TIGR00756">
    <property type="entry name" value="PPR"/>
    <property type="match status" value="7"/>
</dbReference>
<dbReference type="OrthoDB" id="185373at2759"/>
<evidence type="ECO:0000256" key="1">
    <source>
        <dbReference type="ARBA" id="ARBA00007626"/>
    </source>
</evidence>
<keyword evidence="6" id="KW-1185">Reference proteome</keyword>
<keyword evidence="2" id="KW-0677">Repeat</keyword>
<evidence type="ECO:0000256" key="4">
    <source>
        <dbReference type="SAM" id="MobiDB-lite"/>
    </source>
</evidence>
<feature type="repeat" description="PPR" evidence="3">
    <location>
        <begin position="364"/>
        <end position="398"/>
    </location>
</feature>
<evidence type="ECO:0000313" key="6">
    <source>
        <dbReference type="Proteomes" id="UP001085076"/>
    </source>
</evidence>
<feature type="compositionally biased region" description="Basic and acidic residues" evidence="4">
    <location>
        <begin position="499"/>
        <end position="508"/>
    </location>
</feature>
<reference evidence="5" key="2">
    <citation type="journal article" date="2022" name="Hortic Res">
        <title>The genome of Dioscorea zingiberensis sheds light on the biosynthesis, origin and evolution of the medicinally important diosgenin saponins.</title>
        <authorList>
            <person name="Li Y."/>
            <person name="Tan C."/>
            <person name="Li Z."/>
            <person name="Guo J."/>
            <person name="Li S."/>
            <person name="Chen X."/>
            <person name="Wang C."/>
            <person name="Dai X."/>
            <person name="Yang H."/>
            <person name="Song W."/>
            <person name="Hou L."/>
            <person name="Xu J."/>
            <person name="Tong Z."/>
            <person name="Xu A."/>
            <person name="Yuan X."/>
            <person name="Wang W."/>
            <person name="Yang Q."/>
            <person name="Chen L."/>
            <person name="Sun Z."/>
            <person name="Wang K."/>
            <person name="Pan B."/>
            <person name="Chen J."/>
            <person name="Bao Y."/>
            <person name="Liu F."/>
            <person name="Qi X."/>
            <person name="Gang D.R."/>
            <person name="Wen J."/>
            <person name="Li J."/>
        </authorList>
    </citation>
    <scope>NUCLEOTIDE SEQUENCE</scope>
    <source>
        <strain evidence="5">Dzin_1.0</strain>
    </source>
</reference>
<name>A0A9D5CJX6_9LILI</name>
<dbReference type="PANTHER" id="PTHR47447">
    <property type="entry name" value="OS03G0856100 PROTEIN"/>
    <property type="match status" value="1"/>
</dbReference>
<feature type="repeat" description="PPR" evidence="3">
    <location>
        <begin position="329"/>
        <end position="363"/>
    </location>
</feature>
<evidence type="ECO:0000256" key="3">
    <source>
        <dbReference type="PROSITE-ProRule" id="PRU00708"/>
    </source>
</evidence>
<dbReference type="Pfam" id="PF13041">
    <property type="entry name" value="PPR_2"/>
    <property type="match status" value="3"/>
</dbReference>
<sequence length="545" mass="61401">MFRALVQKKSFSSRVNPLKHRPSSDDAADAAAIVGLLHTTDPDTALSNSLIVPRPSLIDVLLGDSSADIPAGHLLSLARWAGPSLSSSQLASFVDLLSLRRSFHSAWFLLLPHRPGPHLIPSFTSLIRRYSRAAMPHAAIRTFNYSLRSTEDSDDLFLVLLDALCKEGHVRFASDLFSEKRSSGVWAPSAPFYNVLLHGWFRTRKLRRAERLWDEMRRDGVPPTVVTYGTLIEGFCRMRRPDQALALLNEMKPACLEPNPLHVNPIIDALSKAGRFKEALGFLEKFPLYGISPNISTYNSLVEGLCKHGDLVGASNTLKLMIGRDVLPTATTYNYFFKHFSRSGKIEEGMNLYTKMIQSGYAPDRLTYQLLIKMLCEKERLELAVQLIREMNGNGFESDLATSTMLVHLLCRLRRYQEACRVFEDMTKRGLVPQYITYHRLVKELKRLGMDELVKQVSRLMDSVPHSTKLPGSFREREGDETIKRRKTIMKKARALSDALKDQKDPAKLKSPTTENALESAKKLSADIRSRASAVPNITYFSSSF</sequence>
<feature type="repeat" description="PPR" evidence="3">
    <location>
        <begin position="399"/>
        <end position="433"/>
    </location>
</feature>
<dbReference type="InterPro" id="IPR011990">
    <property type="entry name" value="TPR-like_helical_dom_sf"/>
</dbReference>
<feature type="repeat" description="PPR" evidence="3">
    <location>
        <begin position="294"/>
        <end position="328"/>
    </location>
</feature>
<protein>
    <recommendedName>
        <fullName evidence="7">Pentatricopeptide repeat-containing protein</fullName>
    </recommendedName>
</protein>